<comment type="caution">
    <text evidence="2">The sequence shown here is derived from an EMBL/GenBank/DDBJ whole genome shotgun (WGS) entry which is preliminary data.</text>
</comment>
<dbReference type="InterPro" id="IPR006461">
    <property type="entry name" value="PLAC_motif_containing"/>
</dbReference>
<gene>
    <name evidence="2" type="ORF">CTEN210_14399</name>
</gene>
<dbReference type="PANTHER" id="PTHR15907">
    <property type="entry name" value="DUF614 FAMILY PROTEIN-RELATED"/>
    <property type="match status" value="1"/>
</dbReference>
<feature type="transmembrane region" description="Helical" evidence="1">
    <location>
        <begin position="183"/>
        <end position="203"/>
    </location>
</feature>
<evidence type="ECO:0000313" key="3">
    <source>
        <dbReference type="Proteomes" id="UP001054902"/>
    </source>
</evidence>
<evidence type="ECO:0000313" key="2">
    <source>
        <dbReference type="EMBL" id="GFH57923.1"/>
    </source>
</evidence>
<dbReference type="AlphaFoldDB" id="A0AAD3D529"/>
<accession>A0AAD3D529</accession>
<keyword evidence="3" id="KW-1185">Reference proteome</keyword>
<dbReference type="EMBL" id="BLLK01000060">
    <property type="protein sequence ID" value="GFH57923.1"/>
    <property type="molecule type" value="Genomic_DNA"/>
</dbReference>
<proteinExistence type="predicted"/>
<dbReference type="Pfam" id="PF04749">
    <property type="entry name" value="PLAC8"/>
    <property type="match status" value="1"/>
</dbReference>
<name>A0AAD3D529_9STRA</name>
<evidence type="ECO:0000256" key="1">
    <source>
        <dbReference type="SAM" id="Phobius"/>
    </source>
</evidence>
<organism evidence="2 3">
    <name type="scientific">Chaetoceros tenuissimus</name>
    <dbReference type="NCBI Taxonomy" id="426638"/>
    <lineage>
        <taxon>Eukaryota</taxon>
        <taxon>Sar</taxon>
        <taxon>Stramenopiles</taxon>
        <taxon>Ochrophyta</taxon>
        <taxon>Bacillariophyta</taxon>
        <taxon>Coscinodiscophyceae</taxon>
        <taxon>Chaetocerotophycidae</taxon>
        <taxon>Chaetocerotales</taxon>
        <taxon>Chaetocerotaceae</taxon>
        <taxon>Chaetoceros</taxon>
    </lineage>
</organism>
<keyword evidence="1" id="KW-0472">Membrane</keyword>
<dbReference type="NCBIfam" id="TIGR01571">
    <property type="entry name" value="A_thal_Cys_rich"/>
    <property type="match status" value="1"/>
</dbReference>
<sequence>MESSLLANDEFVTASTNNSSSNDPALNTQVQENLQPQNKRVYPVVEVIAPESLSEGYTFDVEVNHEILTVTVPYGGVSKGQKFRGQTQAQIKDGRDIIRIPVGAWKDGLFDFCRFGPLHPSLCCAICCPLVSLGQIMTRLNLNWHGELNSSPSIPRSQAFKTMVVLSVLYGIIIRSIDPMRPNAYAIMHSLNFGFLILCGILIGRTRTTIRRRYDIQATMIEQAIERGGCSHLEDSVPCGCDAVEDFLVSCACVPCAVSQMSRHTAPYETYEAACFSSDGMPPHAPEMV</sequence>
<keyword evidence="1" id="KW-1133">Transmembrane helix</keyword>
<protein>
    <submittedName>
        <fullName evidence="2">Uncharacterized protein</fullName>
    </submittedName>
</protein>
<keyword evidence="1" id="KW-0812">Transmembrane</keyword>
<reference evidence="2 3" key="1">
    <citation type="journal article" date="2021" name="Sci. Rep.">
        <title>The genome of the diatom Chaetoceros tenuissimus carries an ancient integrated fragment of an extant virus.</title>
        <authorList>
            <person name="Hongo Y."/>
            <person name="Kimura K."/>
            <person name="Takaki Y."/>
            <person name="Yoshida Y."/>
            <person name="Baba S."/>
            <person name="Kobayashi G."/>
            <person name="Nagasaki K."/>
            <person name="Hano T."/>
            <person name="Tomaru Y."/>
        </authorList>
    </citation>
    <scope>NUCLEOTIDE SEQUENCE [LARGE SCALE GENOMIC DNA]</scope>
    <source>
        <strain evidence="2 3">NIES-3715</strain>
    </source>
</reference>
<dbReference type="Proteomes" id="UP001054902">
    <property type="component" value="Unassembled WGS sequence"/>
</dbReference>